<proteinExistence type="predicted"/>
<dbReference type="PROSITE" id="PS51257">
    <property type="entry name" value="PROKAR_LIPOPROTEIN"/>
    <property type="match status" value="1"/>
</dbReference>
<gene>
    <name evidence="1" type="ORF">ACFS7Y_12340</name>
</gene>
<protein>
    <submittedName>
        <fullName evidence="1">Uncharacterized protein</fullName>
    </submittedName>
</protein>
<name>A0ABW6BI28_9SPHI</name>
<dbReference type="Proteomes" id="UP001597525">
    <property type="component" value="Unassembled WGS sequence"/>
</dbReference>
<evidence type="ECO:0000313" key="2">
    <source>
        <dbReference type="Proteomes" id="UP001597525"/>
    </source>
</evidence>
<keyword evidence="2" id="KW-1185">Reference proteome</keyword>
<reference evidence="2" key="1">
    <citation type="journal article" date="2019" name="Int. J. Syst. Evol. Microbiol.">
        <title>The Global Catalogue of Microorganisms (GCM) 10K type strain sequencing project: providing services to taxonomists for standard genome sequencing and annotation.</title>
        <authorList>
            <consortium name="The Broad Institute Genomics Platform"/>
            <consortium name="The Broad Institute Genome Sequencing Center for Infectious Disease"/>
            <person name="Wu L."/>
            <person name="Ma J."/>
        </authorList>
    </citation>
    <scope>NUCLEOTIDE SEQUENCE [LARGE SCALE GENOMIC DNA]</scope>
    <source>
        <strain evidence="2">KCTC 22814</strain>
    </source>
</reference>
<dbReference type="RefSeq" id="WP_320185824.1">
    <property type="nucleotide sequence ID" value="NZ_CP138332.1"/>
</dbReference>
<organism evidence="1 2">
    <name type="scientific">Sphingobacterium bambusae</name>
    <dbReference type="NCBI Taxonomy" id="662858"/>
    <lineage>
        <taxon>Bacteria</taxon>
        <taxon>Pseudomonadati</taxon>
        <taxon>Bacteroidota</taxon>
        <taxon>Sphingobacteriia</taxon>
        <taxon>Sphingobacteriales</taxon>
        <taxon>Sphingobacteriaceae</taxon>
        <taxon>Sphingobacterium</taxon>
    </lineage>
</organism>
<sequence>MKVLFFFLAFLGLVSCKNYPFAKNGHFIDGVDEYFNLTQQANVWLYMDYLAYNGNYGVRLDSLYPKDRDIFKRLGLKGRAVRVLFTAKPKNRLNYHLAVLQHRRGGFDYSHYEKFQGKQRFYFYKDFELDFLVVRHVVIPSAHHKLMSMVYYVDKDKHANDGFKMLNYLAEINAQELQLDEGFRNFWQITDCHEDKVNLTFKIRQELTKKKKIVYLQMYTLYENSRGISYAKILTRKDPDSLSLALCPNSYALEYRNERDQLLHTDTLYIAE</sequence>
<evidence type="ECO:0000313" key="1">
    <source>
        <dbReference type="EMBL" id="MFD2968184.1"/>
    </source>
</evidence>
<comment type="caution">
    <text evidence="1">The sequence shown here is derived from an EMBL/GenBank/DDBJ whole genome shotgun (WGS) entry which is preliminary data.</text>
</comment>
<dbReference type="EMBL" id="JBHUPB010000008">
    <property type="protein sequence ID" value="MFD2968184.1"/>
    <property type="molecule type" value="Genomic_DNA"/>
</dbReference>
<accession>A0ABW6BI28</accession>